<sequence>MAQPVGGALPVTTQNPSPAARFMTKHLNLPSIQQAAELELPTIVKDSTKLPTDSVMEGDGHAQSADGGKAKGAALSGIPVERPDFNPRATNAPASREPEIPSTNDTVTDGPHQPFFQLIQYPETNKTVGKFNQHTINITEGDSFGTVPRLVINTADPLWGCVVSNAVFKTFHQGRPTKDIIKSGTRAADMVNEMIRDGKSPPEEGDFPEA</sequence>
<accession>A0ABR1MML1</accession>
<evidence type="ECO:0000313" key="2">
    <source>
        <dbReference type="EMBL" id="KAK7553661.1"/>
    </source>
</evidence>
<keyword evidence="3" id="KW-1185">Reference proteome</keyword>
<name>A0ABR1MML1_9PEZI</name>
<reference evidence="2 3" key="1">
    <citation type="submission" date="2024-04" db="EMBL/GenBank/DDBJ databases">
        <title>Phyllosticta paracitricarpa is synonymous to the EU quarantine fungus P. citricarpa based on phylogenomic analyses.</title>
        <authorList>
            <consortium name="Lawrence Berkeley National Laboratory"/>
            <person name="Van Ingen-Buijs V.A."/>
            <person name="Van Westerhoven A.C."/>
            <person name="Haridas S."/>
            <person name="Skiadas P."/>
            <person name="Martin F."/>
            <person name="Groenewald J.Z."/>
            <person name="Crous P.W."/>
            <person name="Seidl M.F."/>
        </authorList>
    </citation>
    <scope>NUCLEOTIDE SEQUENCE [LARGE SCALE GENOMIC DNA]</scope>
    <source>
        <strain evidence="2 3">CBS 122670</strain>
    </source>
</reference>
<dbReference type="Proteomes" id="UP001365128">
    <property type="component" value="Unassembled WGS sequence"/>
</dbReference>
<evidence type="ECO:0000313" key="3">
    <source>
        <dbReference type="Proteomes" id="UP001365128"/>
    </source>
</evidence>
<feature type="region of interest" description="Disordered" evidence="1">
    <location>
        <begin position="50"/>
        <end position="109"/>
    </location>
</feature>
<evidence type="ECO:0000256" key="1">
    <source>
        <dbReference type="SAM" id="MobiDB-lite"/>
    </source>
</evidence>
<gene>
    <name evidence="2" type="ORF">IWX46DRAFT_647022</name>
</gene>
<comment type="caution">
    <text evidence="2">The sequence shown here is derived from an EMBL/GenBank/DDBJ whole genome shotgun (WGS) entry which is preliminary data.</text>
</comment>
<protein>
    <submittedName>
        <fullName evidence="2">Uncharacterized protein</fullName>
    </submittedName>
</protein>
<dbReference type="EMBL" id="JBBPDW010000004">
    <property type="protein sequence ID" value="KAK7553661.1"/>
    <property type="molecule type" value="Genomic_DNA"/>
</dbReference>
<proteinExistence type="predicted"/>
<organism evidence="2 3">
    <name type="scientific">Phyllosticta citricarpa</name>
    <dbReference type="NCBI Taxonomy" id="55181"/>
    <lineage>
        <taxon>Eukaryota</taxon>
        <taxon>Fungi</taxon>
        <taxon>Dikarya</taxon>
        <taxon>Ascomycota</taxon>
        <taxon>Pezizomycotina</taxon>
        <taxon>Dothideomycetes</taxon>
        <taxon>Dothideomycetes incertae sedis</taxon>
        <taxon>Botryosphaeriales</taxon>
        <taxon>Phyllostictaceae</taxon>
        <taxon>Phyllosticta</taxon>
    </lineage>
</organism>